<dbReference type="KEGG" id="dci:103510333"/>
<dbReference type="InterPro" id="IPR020846">
    <property type="entry name" value="MFS_dom"/>
</dbReference>
<protein>
    <submittedName>
        <fullName evidence="11">Facilitated trehalose transporter Tret1-like</fullName>
    </submittedName>
</protein>
<dbReference type="PROSITE" id="PS50850">
    <property type="entry name" value="MFS"/>
    <property type="match status" value="1"/>
</dbReference>
<evidence type="ECO:0000256" key="4">
    <source>
        <dbReference type="ARBA" id="ARBA00022597"/>
    </source>
</evidence>
<dbReference type="InterPro" id="IPR036259">
    <property type="entry name" value="MFS_trans_sf"/>
</dbReference>
<evidence type="ECO:0000256" key="8">
    <source>
        <dbReference type="SAM" id="Phobius"/>
    </source>
</evidence>
<keyword evidence="7 8" id="KW-0472">Membrane</keyword>
<dbReference type="InterPro" id="IPR005828">
    <property type="entry name" value="MFS_sugar_transport-like"/>
</dbReference>
<evidence type="ECO:0000259" key="9">
    <source>
        <dbReference type="PROSITE" id="PS50850"/>
    </source>
</evidence>
<dbReference type="InterPro" id="IPR000440">
    <property type="entry name" value="NADH_UbQ/plastoQ_OxRdtase_su3"/>
</dbReference>
<dbReference type="Pfam" id="PF00083">
    <property type="entry name" value="Sugar_tr"/>
    <property type="match status" value="1"/>
</dbReference>
<feature type="transmembrane region" description="Helical" evidence="8">
    <location>
        <begin position="148"/>
        <end position="167"/>
    </location>
</feature>
<dbReference type="Pfam" id="PF00507">
    <property type="entry name" value="Oxidored_q4"/>
    <property type="match status" value="1"/>
</dbReference>
<dbReference type="PANTHER" id="PTHR48021:SF46">
    <property type="entry name" value="MAJOR FACILITATOR SUPERFAMILY (MFS) PROFILE DOMAIN-CONTAINING PROTEIN"/>
    <property type="match status" value="1"/>
</dbReference>
<evidence type="ECO:0000256" key="7">
    <source>
        <dbReference type="ARBA" id="ARBA00023136"/>
    </source>
</evidence>
<dbReference type="RefSeq" id="XP_026680203.1">
    <property type="nucleotide sequence ID" value="XM_026824402.1"/>
</dbReference>
<organism evidence="10 11">
    <name type="scientific">Diaphorina citri</name>
    <name type="common">Asian citrus psyllid</name>
    <dbReference type="NCBI Taxonomy" id="121845"/>
    <lineage>
        <taxon>Eukaryota</taxon>
        <taxon>Metazoa</taxon>
        <taxon>Ecdysozoa</taxon>
        <taxon>Arthropoda</taxon>
        <taxon>Hexapoda</taxon>
        <taxon>Insecta</taxon>
        <taxon>Pterygota</taxon>
        <taxon>Neoptera</taxon>
        <taxon>Paraneoptera</taxon>
        <taxon>Hemiptera</taxon>
        <taxon>Sternorrhyncha</taxon>
        <taxon>Psylloidea</taxon>
        <taxon>Psyllidae</taxon>
        <taxon>Diaphorininae</taxon>
        <taxon>Diaphorina</taxon>
    </lineage>
</organism>
<dbReference type="PaxDb" id="121845-A0A3Q0IZT7"/>
<dbReference type="GO" id="GO:0008137">
    <property type="term" value="F:NADH dehydrogenase (ubiquinone) activity"/>
    <property type="evidence" value="ECO:0007669"/>
    <property type="project" value="InterPro"/>
</dbReference>
<evidence type="ECO:0000256" key="2">
    <source>
        <dbReference type="ARBA" id="ARBA00022448"/>
    </source>
</evidence>
<keyword evidence="10" id="KW-1185">Reference proteome</keyword>
<feature type="transmembrane region" description="Helical" evidence="8">
    <location>
        <begin position="12"/>
        <end position="35"/>
    </location>
</feature>
<dbReference type="InterPro" id="IPR050549">
    <property type="entry name" value="MFS_Trehalose_Transporter"/>
</dbReference>
<dbReference type="SUPFAM" id="SSF103473">
    <property type="entry name" value="MFS general substrate transporter"/>
    <property type="match status" value="1"/>
</dbReference>
<dbReference type="PROSITE" id="PS00216">
    <property type="entry name" value="SUGAR_TRANSPORT_1"/>
    <property type="match status" value="1"/>
</dbReference>
<name>A0A3Q0IZT7_DIACI</name>
<feature type="transmembrane region" description="Helical" evidence="8">
    <location>
        <begin position="115"/>
        <end position="136"/>
    </location>
</feature>
<feature type="transmembrane region" description="Helical" evidence="8">
    <location>
        <begin position="418"/>
        <end position="440"/>
    </location>
</feature>
<evidence type="ECO:0000256" key="6">
    <source>
        <dbReference type="ARBA" id="ARBA00022989"/>
    </source>
</evidence>
<keyword evidence="6 8" id="KW-1133">Transmembrane helix</keyword>
<keyword evidence="2" id="KW-0813">Transport</keyword>
<dbReference type="GO" id="GO:0005886">
    <property type="term" value="C:plasma membrane"/>
    <property type="evidence" value="ECO:0007669"/>
    <property type="project" value="UniProtKB-SubCell"/>
</dbReference>
<accession>A0A3Q0IZT7</accession>
<keyword evidence="3" id="KW-1003">Cell membrane</keyword>
<evidence type="ECO:0000256" key="3">
    <source>
        <dbReference type="ARBA" id="ARBA00022475"/>
    </source>
</evidence>
<dbReference type="InterPro" id="IPR005829">
    <property type="entry name" value="Sugar_transporter_CS"/>
</dbReference>
<keyword evidence="4" id="KW-0762">Sugar transport</keyword>
<dbReference type="Proteomes" id="UP000079169">
    <property type="component" value="Unplaced"/>
</dbReference>
<dbReference type="AlphaFoldDB" id="A0A3Q0IZT7"/>
<feature type="transmembrane region" description="Helical" evidence="8">
    <location>
        <begin position="173"/>
        <end position="194"/>
    </location>
</feature>
<evidence type="ECO:0000313" key="11">
    <source>
        <dbReference type="RefSeq" id="XP_026680203.1"/>
    </source>
</evidence>
<reference evidence="11" key="1">
    <citation type="submission" date="2025-08" db="UniProtKB">
        <authorList>
            <consortium name="RefSeq"/>
        </authorList>
    </citation>
    <scope>IDENTIFICATION</scope>
</reference>
<dbReference type="GeneID" id="103510333"/>
<dbReference type="STRING" id="121845.A0A3Q0IZT7"/>
<feature type="transmembrane region" description="Helical" evidence="8">
    <location>
        <begin position="323"/>
        <end position="345"/>
    </location>
</feature>
<feature type="transmembrane region" description="Helical" evidence="8">
    <location>
        <begin position="390"/>
        <end position="412"/>
    </location>
</feature>
<dbReference type="FunFam" id="1.20.1250.20:FF:000218">
    <property type="entry name" value="facilitated trehalose transporter Tret1"/>
    <property type="match status" value="1"/>
</dbReference>
<gene>
    <name evidence="11" type="primary">LOC103510333</name>
</gene>
<feature type="transmembrane region" description="Helical" evidence="8">
    <location>
        <begin position="357"/>
        <end position="378"/>
    </location>
</feature>
<evidence type="ECO:0000313" key="10">
    <source>
        <dbReference type="Proteomes" id="UP000079169"/>
    </source>
</evidence>
<sequence length="519" mass="58442">MVDKMGVFKRSYVYQIIATNTASISLLIAGCWIAWPSVMIKRLTDENPDLENIGIRLNKYQLSWMVSLLDLGNAISPIFAGILVEKIGRKTTLLLNALLCLPTWFLVVSNKIECLYIARLFIGISKGVAYTAMPIFIGEISEHNIRGALGSIPSGFQMVGTLAILLIGNHVSYNSLNIALSILPVIFFILFSFVPETPHFHAAKNNLKKTEKSLKWYRGNKKDVMEEMNSIMDKTQEDLKSKTGYLELLTNKSNRRAFTLVMAASLFQRLGGITSMITYSSTLLPKLDNAYFGPDQCILVFMIIMFLSNFLQAPLMDILGRKPLSCFSAALGCLLTFSTGLFYLYQGELPNFQYIPYITTLLYAASYYGIGCLPNILVSELFPINVRCQASSCASVALAFGSFITTKFHILITKSLGQHVIFFIYSSVHFCSVVFNYFYLMETKQKTLAEIQESIMNSHKQLRREKTSPFECGFDPISKPRISYSLHFFSIALIFLIFDIEITLIFPSPLIKQKIIIVN</sequence>
<evidence type="ECO:0000256" key="5">
    <source>
        <dbReference type="ARBA" id="ARBA00022692"/>
    </source>
</evidence>
<feature type="transmembrane region" description="Helical" evidence="8">
    <location>
        <begin position="291"/>
        <end position="311"/>
    </location>
</feature>
<comment type="subcellular location">
    <subcellularLocation>
        <location evidence="1">Cell membrane</location>
        <topology evidence="1">Multi-pass membrane protein</topology>
    </subcellularLocation>
</comment>
<dbReference type="Gene3D" id="1.20.1250.20">
    <property type="entry name" value="MFS general substrate transporter like domains"/>
    <property type="match status" value="1"/>
</dbReference>
<proteinExistence type="predicted"/>
<feature type="transmembrane region" description="Helical" evidence="8">
    <location>
        <begin position="91"/>
        <end position="109"/>
    </location>
</feature>
<feature type="transmembrane region" description="Helical" evidence="8">
    <location>
        <begin position="486"/>
        <end position="506"/>
    </location>
</feature>
<evidence type="ECO:0000256" key="1">
    <source>
        <dbReference type="ARBA" id="ARBA00004651"/>
    </source>
</evidence>
<keyword evidence="5 8" id="KW-0812">Transmembrane</keyword>
<feature type="domain" description="Major facilitator superfamily (MFS) profile" evidence="9">
    <location>
        <begin position="1"/>
        <end position="444"/>
    </location>
</feature>
<dbReference type="PROSITE" id="PS00217">
    <property type="entry name" value="SUGAR_TRANSPORT_2"/>
    <property type="match status" value="1"/>
</dbReference>
<dbReference type="PROSITE" id="PS51257">
    <property type="entry name" value="PROKAR_LIPOPROTEIN"/>
    <property type="match status" value="1"/>
</dbReference>
<dbReference type="PANTHER" id="PTHR48021">
    <property type="match status" value="1"/>
</dbReference>